<evidence type="ECO:0000313" key="3">
    <source>
        <dbReference type="Proteomes" id="UP000735302"/>
    </source>
</evidence>
<name>A0AAV4DKP8_9GAST</name>
<gene>
    <name evidence="2" type="ORF">PoB_007125600</name>
</gene>
<feature type="region of interest" description="Disordered" evidence="1">
    <location>
        <begin position="18"/>
        <end position="48"/>
    </location>
</feature>
<dbReference type="Proteomes" id="UP000735302">
    <property type="component" value="Unassembled WGS sequence"/>
</dbReference>
<comment type="caution">
    <text evidence="2">The sequence shown here is derived from an EMBL/GenBank/DDBJ whole genome shotgun (WGS) entry which is preliminary data.</text>
</comment>
<feature type="compositionally biased region" description="Polar residues" evidence="1">
    <location>
        <begin position="21"/>
        <end position="31"/>
    </location>
</feature>
<organism evidence="2 3">
    <name type="scientific">Plakobranchus ocellatus</name>
    <dbReference type="NCBI Taxonomy" id="259542"/>
    <lineage>
        <taxon>Eukaryota</taxon>
        <taxon>Metazoa</taxon>
        <taxon>Spiralia</taxon>
        <taxon>Lophotrochozoa</taxon>
        <taxon>Mollusca</taxon>
        <taxon>Gastropoda</taxon>
        <taxon>Heterobranchia</taxon>
        <taxon>Euthyneura</taxon>
        <taxon>Panpulmonata</taxon>
        <taxon>Sacoglossa</taxon>
        <taxon>Placobranchoidea</taxon>
        <taxon>Plakobranchidae</taxon>
        <taxon>Plakobranchus</taxon>
    </lineage>
</organism>
<keyword evidence="3" id="KW-1185">Reference proteome</keyword>
<evidence type="ECO:0000256" key="1">
    <source>
        <dbReference type="SAM" id="MobiDB-lite"/>
    </source>
</evidence>
<reference evidence="2 3" key="1">
    <citation type="journal article" date="2021" name="Elife">
        <title>Chloroplast acquisition without the gene transfer in kleptoplastic sea slugs, Plakobranchus ocellatus.</title>
        <authorList>
            <person name="Maeda T."/>
            <person name="Takahashi S."/>
            <person name="Yoshida T."/>
            <person name="Shimamura S."/>
            <person name="Takaki Y."/>
            <person name="Nagai Y."/>
            <person name="Toyoda A."/>
            <person name="Suzuki Y."/>
            <person name="Arimoto A."/>
            <person name="Ishii H."/>
            <person name="Satoh N."/>
            <person name="Nishiyama T."/>
            <person name="Hasebe M."/>
            <person name="Maruyama T."/>
            <person name="Minagawa J."/>
            <person name="Obokata J."/>
            <person name="Shigenobu S."/>
        </authorList>
    </citation>
    <scope>NUCLEOTIDE SEQUENCE [LARGE SCALE GENOMIC DNA]</scope>
</reference>
<proteinExistence type="predicted"/>
<accession>A0AAV4DKP8</accession>
<protein>
    <submittedName>
        <fullName evidence="2">Chromaffin granule amine transporter</fullName>
    </submittedName>
</protein>
<sequence length="124" mass="13911">MVKSIALPNERSQVKFPIKTTKFNLSTQHESGSQEDSRQGGEESAGPSIAGLMVTDVGFPWLMRGMGVMNIIYCPLCYFLRKAPNEAEDDALLGKEPKPKYSIEKQTVIDEARFFYGRLCEDDD</sequence>
<dbReference type="EMBL" id="BLXT01007982">
    <property type="protein sequence ID" value="GFO44751.1"/>
    <property type="molecule type" value="Genomic_DNA"/>
</dbReference>
<dbReference type="AlphaFoldDB" id="A0AAV4DKP8"/>
<evidence type="ECO:0000313" key="2">
    <source>
        <dbReference type="EMBL" id="GFO44751.1"/>
    </source>
</evidence>